<accession>A0A6J6EEC3</accession>
<name>A0A6J6EEC3_9ZZZZ</name>
<dbReference type="AlphaFoldDB" id="A0A6J6EEC3"/>
<protein>
    <submittedName>
        <fullName evidence="1">Unannotated protein</fullName>
    </submittedName>
</protein>
<organism evidence="1">
    <name type="scientific">freshwater metagenome</name>
    <dbReference type="NCBI Taxonomy" id="449393"/>
    <lineage>
        <taxon>unclassified sequences</taxon>
        <taxon>metagenomes</taxon>
        <taxon>ecological metagenomes</taxon>
    </lineage>
</organism>
<evidence type="ECO:0000313" key="1">
    <source>
        <dbReference type="EMBL" id="CAB4574920.1"/>
    </source>
</evidence>
<reference evidence="1" key="1">
    <citation type="submission" date="2020-05" db="EMBL/GenBank/DDBJ databases">
        <authorList>
            <person name="Chiriac C."/>
            <person name="Salcher M."/>
            <person name="Ghai R."/>
            <person name="Kavagutti S V."/>
        </authorList>
    </citation>
    <scope>NUCLEOTIDE SEQUENCE</scope>
</reference>
<gene>
    <name evidence="1" type="ORF">UFOPK1683_00895</name>
</gene>
<proteinExistence type="predicted"/>
<sequence length="106" mass="11589">MAELRTTVVIAPLLDTLMRTPSRFPATFLPPSVSELEPKRNDEPSLCLTTEFMIVFAVPILITFEKVPVLLILIKNGFESIDPTIESPAVVAESAEIVGTLTIGYT</sequence>
<dbReference type="EMBL" id="CAEZTL010000103">
    <property type="protein sequence ID" value="CAB4574920.1"/>
    <property type="molecule type" value="Genomic_DNA"/>
</dbReference>